<accession>A0A2N9H356</accession>
<dbReference type="EMBL" id="OIVN01002771">
    <property type="protein sequence ID" value="SPD06295.1"/>
    <property type="molecule type" value="Genomic_DNA"/>
</dbReference>
<sequence length="827" mass="92347">MRHIAGKLSTSSFQRYKVCANRSSDGGVMAPGSRGVGAVFVHFSGEDSDQTGDAIGEPRVPRRSWGRYLSNAPGLADQLAASRKDSAREGGYFDVLGTVGKLALPTFARFQVYGNPSIGLVRYGSANRGHPECFWKTLRASVVTSVEKFWNFRQSLISSACFHAHGRRSSPMSDFDDLGIVGKLALPTFSTVQALRRGELGFARYDLANRGRRNVPYAKGMVKERSVRFSFRSGPRSGQTLVKLGQPWSNLVEFGQSSPKSGKCIPDHVLRISRAWWVLVGLETARSNLGQTLVNPSQTWSTLVKLGQTLGNVSRTFFLGVFEVMKPSSEQADLVRAASFCVPTPEKIPGLTCEIAKPKVWDASALRPNKQSNNHLNEARMASKAHRAKIPQEWTIWNATIGDKPKKGELNSHDPKSTSGRFVPDSSPFRDLGGHPGRFVPESQISFRDLGGHPRPIRPRFVSVSRPGWSPRPIRTRITNFVSRPGWSPRPIRTRITNFVSRPGWSPRPIRPRFVSVSRPGWSPRPIRPRFVSVSRPGWSPRPIRTRITNFVSRLVITPFLPPGFSRVSARKTRQPEPSRSDPTRALRIKYSQEEGPRHISQAYLGGNVCAKILSDPLQLGPRAKTLRQEVHFSYHTQLSDRQELLRSSRNLSQKMTPWHKEHSDGLRSQGSYLANPSSPLCKACTVEKQRKLSDGTKNVKIRHRELGQICARTGTRFEKKRAGSKTHFFSRTAAFARRVFPARNKLIREPGCVGKIMTPATSWNSRFADSIPRLTGICIGRVHKNSSDTPTSGSHNSLVRTPIRANFISLERGRRELSDDMPHDPF</sequence>
<protein>
    <submittedName>
        <fullName evidence="2">Uncharacterized protein</fullName>
    </submittedName>
</protein>
<feature type="compositionally biased region" description="Basic and acidic residues" evidence="1">
    <location>
        <begin position="403"/>
        <end position="416"/>
    </location>
</feature>
<reference evidence="2" key="1">
    <citation type="submission" date="2018-02" db="EMBL/GenBank/DDBJ databases">
        <authorList>
            <person name="Cohen D.B."/>
            <person name="Kent A.D."/>
        </authorList>
    </citation>
    <scope>NUCLEOTIDE SEQUENCE</scope>
</reference>
<evidence type="ECO:0000313" key="2">
    <source>
        <dbReference type="EMBL" id="SPD06295.1"/>
    </source>
</evidence>
<feature type="region of interest" description="Disordered" evidence="1">
    <location>
        <begin position="566"/>
        <end position="586"/>
    </location>
</feature>
<feature type="compositionally biased region" description="Basic and acidic residues" evidence="1">
    <location>
        <begin position="574"/>
        <end position="586"/>
    </location>
</feature>
<gene>
    <name evidence="2" type="ORF">FSB_LOCUS34177</name>
</gene>
<feature type="region of interest" description="Disordered" evidence="1">
    <location>
        <begin position="403"/>
        <end position="442"/>
    </location>
</feature>
<evidence type="ECO:0000256" key="1">
    <source>
        <dbReference type="SAM" id="MobiDB-lite"/>
    </source>
</evidence>
<dbReference type="AlphaFoldDB" id="A0A2N9H356"/>
<proteinExistence type="predicted"/>
<organism evidence="2">
    <name type="scientific">Fagus sylvatica</name>
    <name type="common">Beechnut</name>
    <dbReference type="NCBI Taxonomy" id="28930"/>
    <lineage>
        <taxon>Eukaryota</taxon>
        <taxon>Viridiplantae</taxon>
        <taxon>Streptophyta</taxon>
        <taxon>Embryophyta</taxon>
        <taxon>Tracheophyta</taxon>
        <taxon>Spermatophyta</taxon>
        <taxon>Magnoliopsida</taxon>
        <taxon>eudicotyledons</taxon>
        <taxon>Gunneridae</taxon>
        <taxon>Pentapetalae</taxon>
        <taxon>rosids</taxon>
        <taxon>fabids</taxon>
        <taxon>Fagales</taxon>
        <taxon>Fagaceae</taxon>
        <taxon>Fagus</taxon>
    </lineage>
</organism>
<name>A0A2N9H356_FAGSY</name>